<evidence type="ECO:0000256" key="5">
    <source>
        <dbReference type="ARBA" id="ARBA00023242"/>
    </source>
</evidence>
<dbReference type="PROSITE" id="PS51821">
    <property type="entry name" value="VELVET"/>
    <property type="match status" value="1"/>
</dbReference>
<evidence type="ECO:0000256" key="4">
    <source>
        <dbReference type="ARBA" id="ARBA00023163"/>
    </source>
</evidence>
<dbReference type="AlphaFoldDB" id="A0A0G2F3R8"/>
<dbReference type="Gene3D" id="2.60.40.3960">
    <property type="entry name" value="Velvet domain"/>
    <property type="match status" value="1"/>
</dbReference>
<comment type="subcellular location">
    <subcellularLocation>
        <location evidence="1">Nucleus</location>
    </subcellularLocation>
</comment>
<name>A0A0G2F3R8_PHACM</name>
<keyword evidence="5" id="KW-0539">Nucleus</keyword>
<dbReference type="OrthoDB" id="5599552at2759"/>
<dbReference type="Pfam" id="PF11754">
    <property type="entry name" value="Velvet"/>
    <property type="match status" value="2"/>
</dbReference>
<dbReference type="PANTHER" id="PTHR33572">
    <property type="entry name" value="SPORE DEVELOPMENT REGULATOR VOSA"/>
    <property type="match status" value="1"/>
</dbReference>
<keyword evidence="4" id="KW-0804">Transcription</keyword>
<evidence type="ECO:0000259" key="6">
    <source>
        <dbReference type="PROSITE" id="PS51821"/>
    </source>
</evidence>
<reference evidence="7 8" key="1">
    <citation type="submission" date="2015-05" db="EMBL/GenBank/DDBJ databases">
        <title>Distinctive expansion of gene families associated with plant cell wall degradation and secondary metabolism in the genomes of grapevine trunk pathogens.</title>
        <authorList>
            <person name="Lawrence D.P."/>
            <person name="Travadon R."/>
            <person name="Rolshausen P.E."/>
            <person name="Baumgartner K."/>
        </authorList>
    </citation>
    <scope>NUCLEOTIDE SEQUENCE [LARGE SCALE GENOMIC DNA]</scope>
    <source>
        <strain evidence="7">UCRPC4</strain>
    </source>
</reference>
<proteinExistence type="predicted"/>
<evidence type="ECO:0000256" key="1">
    <source>
        <dbReference type="ARBA" id="ARBA00004123"/>
    </source>
</evidence>
<sequence length="251" mass="28593">MDRVQYELTLAQQPKRGRVCAYKGGKGGILDPLPIVKLRVHDGDRSNKFIFSPHMFMIARLSRVDREDPTDLTDDSRLLHGNLSATNTKLRQDDNVVENASYFIYPELAVSEEGTYRLTFNLWENQVENSQRCVAVLLASITTDKFQGAVIYLGIFDDEPNDTPPQTVHFRKALRQLFLIIITIIIGLTPKRTTTIRPPHTPILKTMVGRTKSVRLRDIPDMGMPPTLYRLPTIEPPSLSQLTVPWMLSHR</sequence>
<evidence type="ECO:0000313" key="7">
    <source>
        <dbReference type="EMBL" id="KKY28911.1"/>
    </source>
</evidence>
<evidence type="ECO:0000256" key="2">
    <source>
        <dbReference type="ARBA" id="ARBA00022969"/>
    </source>
</evidence>
<dbReference type="InterPro" id="IPR038491">
    <property type="entry name" value="Velvet_dom_sf"/>
</dbReference>
<dbReference type="InterPro" id="IPR037525">
    <property type="entry name" value="Velvet_dom"/>
</dbReference>
<protein>
    <submittedName>
        <fullName evidence="7">Putative developmental regulator</fullName>
    </submittedName>
</protein>
<dbReference type="InterPro" id="IPR021740">
    <property type="entry name" value="Velvet"/>
</dbReference>
<keyword evidence="8" id="KW-1185">Reference proteome</keyword>
<dbReference type="Proteomes" id="UP000053317">
    <property type="component" value="Unassembled WGS sequence"/>
</dbReference>
<dbReference type="EMBL" id="LCWF01000007">
    <property type="protein sequence ID" value="KKY28911.1"/>
    <property type="molecule type" value="Genomic_DNA"/>
</dbReference>
<comment type="caution">
    <text evidence="7">The sequence shown here is derived from an EMBL/GenBank/DDBJ whole genome shotgun (WGS) entry which is preliminary data.</text>
</comment>
<evidence type="ECO:0000256" key="3">
    <source>
        <dbReference type="ARBA" id="ARBA00023015"/>
    </source>
</evidence>
<accession>A0A0G2F3R8</accession>
<evidence type="ECO:0000313" key="8">
    <source>
        <dbReference type="Proteomes" id="UP000053317"/>
    </source>
</evidence>
<feature type="domain" description="Velvet" evidence="6">
    <location>
        <begin position="1"/>
        <end position="183"/>
    </location>
</feature>
<organism evidence="7 8">
    <name type="scientific">Phaeomoniella chlamydospora</name>
    <name type="common">Phaeoacremonium chlamydosporum</name>
    <dbReference type="NCBI Taxonomy" id="158046"/>
    <lineage>
        <taxon>Eukaryota</taxon>
        <taxon>Fungi</taxon>
        <taxon>Dikarya</taxon>
        <taxon>Ascomycota</taxon>
        <taxon>Pezizomycotina</taxon>
        <taxon>Eurotiomycetes</taxon>
        <taxon>Chaetothyriomycetidae</taxon>
        <taxon>Phaeomoniellales</taxon>
        <taxon>Phaeomoniellaceae</taxon>
        <taxon>Phaeomoniella</taxon>
    </lineage>
</organism>
<gene>
    <name evidence="7" type="ORF">UCRPC4_g00336</name>
</gene>
<reference evidence="7 8" key="2">
    <citation type="submission" date="2015-05" db="EMBL/GenBank/DDBJ databases">
        <authorList>
            <person name="Morales-Cruz A."/>
            <person name="Amrine K.C."/>
            <person name="Cantu D."/>
        </authorList>
    </citation>
    <scope>NUCLEOTIDE SEQUENCE [LARGE SCALE GENOMIC DNA]</scope>
    <source>
        <strain evidence="7">UCRPC4</strain>
    </source>
</reference>
<keyword evidence="2" id="KW-0749">Sporulation</keyword>
<dbReference type="PANTHER" id="PTHR33572:SF18">
    <property type="entry name" value="SPORE DEVELOPMENT REGULATOR VOSA"/>
    <property type="match status" value="1"/>
</dbReference>
<dbReference type="GO" id="GO:0005634">
    <property type="term" value="C:nucleus"/>
    <property type="evidence" value="ECO:0007669"/>
    <property type="project" value="UniProtKB-SubCell"/>
</dbReference>
<dbReference type="GO" id="GO:0030435">
    <property type="term" value="P:sporulation resulting in formation of a cellular spore"/>
    <property type="evidence" value="ECO:0007669"/>
    <property type="project" value="UniProtKB-KW"/>
</dbReference>
<keyword evidence="3" id="KW-0805">Transcription regulation</keyword>